<dbReference type="FunCoup" id="E4WQE2">
    <property type="interactions" value="70"/>
</dbReference>
<feature type="region of interest" description="Disordered" evidence="3">
    <location>
        <begin position="1"/>
        <end position="27"/>
    </location>
</feature>
<gene>
    <name evidence="5" type="ORF">GSOID_T00000891001</name>
</gene>
<feature type="domain" description="BTB" evidence="4">
    <location>
        <begin position="62"/>
        <end position="129"/>
    </location>
</feature>
<name>E4WQE2_OIKDI</name>
<dbReference type="Gene3D" id="2.120.10.80">
    <property type="entry name" value="Kelch-type beta propeller"/>
    <property type="match status" value="1"/>
</dbReference>
<evidence type="ECO:0000256" key="2">
    <source>
        <dbReference type="ARBA" id="ARBA00022737"/>
    </source>
</evidence>
<reference evidence="5" key="1">
    <citation type="journal article" date="2010" name="Science">
        <title>Plasticity of animal genome architecture unmasked by rapid evolution of a pelagic tunicate.</title>
        <authorList>
            <person name="Denoeud F."/>
            <person name="Henriet S."/>
            <person name="Mungpakdee S."/>
            <person name="Aury J.M."/>
            <person name="Da Silva C."/>
            <person name="Brinkmann H."/>
            <person name="Mikhaleva J."/>
            <person name="Olsen L.C."/>
            <person name="Jubin C."/>
            <person name="Canestro C."/>
            <person name="Bouquet J.M."/>
            <person name="Danks G."/>
            <person name="Poulain J."/>
            <person name="Campsteijn C."/>
            <person name="Adamski M."/>
            <person name="Cross I."/>
            <person name="Yadetie F."/>
            <person name="Muffato M."/>
            <person name="Louis A."/>
            <person name="Butcher S."/>
            <person name="Tsagkogeorga G."/>
            <person name="Konrad A."/>
            <person name="Singh S."/>
            <person name="Jensen M.F."/>
            <person name="Cong E.H."/>
            <person name="Eikeseth-Otteraa H."/>
            <person name="Noel B."/>
            <person name="Anthouard V."/>
            <person name="Porcel B.M."/>
            <person name="Kachouri-Lafond R."/>
            <person name="Nishino A."/>
            <person name="Ugolini M."/>
            <person name="Chourrout P."/>
            <person name="Nishida H."/>
            <person name="Aasland R."/>
            <person name="Huzurbazar S."/>
            <person name="Westhof E."/>
            <person name="Delsuc F."/>
            <person name="Lehrach H."/>
            <person name="Reinhardt R."/>
            <person name="Weissenbach J."/>
            <person name="Roy S.W."/>
            <person name="Artiguenave F."/>
            <person name="Postlethwait J.H."/>
            <person name="Manak J.R."/>
            <person name="Thompson E.M."/>
            <person name="Jaillon O."/>
            <person name="Du Pasquier L."/>
            <person name="Boudinot P."/>
            <person name="Liberles D.A."/>
            <person name="Volff J.N."/>
            <person name="Philippe H."/>
            <person name="Lenhard B."/>
            <person name="Roest Crollius H."/>
            <person name="Wincker P."/>
            <person name="Chourrout D."/>
        </authorList>
    </citation>
    <scope>NUCLEOTIDE SEQUENCE [LARGE SCALE GENOMIC DNA]</scope>
</reference>
<organism evidence="5">
    <name type="scientific">Oikopleura dioica</name>
    <name type="common">Tunicate</name>
    <dbReference type="NCBI Taxonomy" id="34765"/>
    <lineage>
        <taxon>Eukaryota</taxon>
        <taxon>Metazoa</taxon>
        <taxon>Chordata</taxon>
        <taxon>Tunicata</taxon>
        <taxon>Appendicularia</taxon>
        <taxon>Copelata</taxon>
        <taxon>Oikopleuridae</taxon>
        <taxon>Oikopleura</taxon>
    </lineage>
</organism>
<dbReference type="Pfam" id="PF07707">
    <property type="entry name" value="BACK"/>
    <property type="match status" value="1"/>
</dbReference>
<dbReference type="InParanoid" id="E4WQE2"/>
<dbReference type="InterPro" id="IPR017096">
    <property type="entry name" value="BTB-kelch_protein"/>
</dbReference>
<dbReference type="Gene3D" id="3.30.710.10">
    <property type="entry name" value="Potassium Channel Kv1.1, Chain A"/>
    <property type="match status" value="1"/>
</dbReference>
<dbReference type="Pfam" id="PF24681">
    <property type="entry name" value="Kelch_KLHDC2_KLHL20_DRC7"/>
    <property type="match status" value="1"/>
</dbReference>
<dbReference type="SUPFAM" id="SSF54695">
    <property type="entry name" value="POZ domain"/>
    <property type="match status" value="1"/>
</dbReference>
<dbReference type="EMBL" id="FN653015">
    <property type="protein sequence ID" value="CBY20883.1"/>
    <property type="molecule type" value="Genomic_DNA"/>
</dbReference>
<dbReference type="InterPro" id="IPR011333">
    <property type="entry name" value="SKP1/BTB/POZ_sf"/>
</dbReference>
<dbReference type="Pfam" id="PF00651">
    <property type="entry name" value="BTB"/>
    <property type="match status" value="1"/>
</dbReference>
<dbReference type="AlphaFoldDB" id="E4WQE2"/>
<dbReference type="InterPro" id="IPR006652">
    <property type="entry name" value="Kelch_1"/>
</dbReference>
<dbReference type="PROSITE" id="PS50097">
    <property type="entry name" value="BTB"/>
    <property type="match status" value="1"/>
</dbReference>
<dbReference type="Proteomes" id="UP000001307">
    <property type="component" value="Unassembled WGS sequence"/>
</dbReference>
<dbReference type="Pfam" id="PF01344">
    <property type="entry name" value="Kelch_1"/>
    <property type="match status" value="1"/>
</dbReference>
<protein>
    <recommendedName>
        <fullName evidence="4">BTB domain-containing protein</fullName>
    </recommendedName>
</protein>
<proteinExistence type="predicted"/>
<dbReference type="Gene3D" id="1.25.40.420">
    <property type="match status" value="1"/>
</dbReference>
<evidence type="ECO:0000256" key="1">
    <source>
        <dbReference type="ARBA" id="ARBA00022441"/>
    </source>
</evidence>
<dbReference type="PANTHER" id="PTHR45632">
    <property type="entry name" value="LD33804P"/>
    <property type="match status" value="1"/>
</dbReference>
<dbReference type="SMART" id="SM00612">
    <property type="entry name" value="Kelch"/>
    <property type="match status" value="6"/>
</dbReference>
<sequence length="645" mass="72755">MSAGGGERRMDLGDYGGGGSPPNPVTSVPPIFNRGKKAFRADQFSDDIREGFRKLRESDSLSDCILIAQDVQFPVHKALLASVSDYFRAMFCSGMKEATSNVVALQGICPEGLKKIIDFIYSGEVMIGMDDVCVILDAATHLQIEHVVTFCTEFLVEQLTMNNCLEIGNIASQFNLSEVDDFINRFLLQNFTSIPDLCKIPFERLKFLLGSNDLQGVKELDLFHHARVWLEGGLPQEKRFSYAGELMEQIKFPLIQPSSDLNEIKDVDFMKESKCMQLLLEATIYQMLPNMQPLLQTSRTKIRSNSNHLIVLGGVLRQQLSVSNQLRAFDENKKDWLRLREMDHPRYQHGIAVIGNFLFVVGGQSNYDTKGKTAVDTVFRFDPRTNSWREVASLNEKRTFFHLSAIGSNLYAVGGRNSAGELATVEKYSPKEDEWNFVCKMKEPHYGHAGTVYDGKMYISGGITHDSFQKELLCYDPNVDDWEMKNPMTVVRGLHCMTTHRDRLYVFGGNHFRGSSDYDDVLECEYYLPRTDQWIKVAPMLTGQSDVGIAVYNDRIYVTGGYSWNNRCMVDIVQCYDPAKDKWENRFELPEALGGIRACTLVLKHHSDYAVVSVEKDISIMEIGSNHSSRYGLPPGIAGSSAPPL</sequence>
<dbReference type="InterPro" id="IPR000210">
    <property type="entry name" value="BTB/POZ_dom"/>
</dbReference>
<dbReference type="SMART" id="SM00225">
    <property type="entry name" value="BTB"/>
    <property type="match status" value="1"/>
</dbReference>
<dbReference type="SMART" id="SM00875">
    <property type="entry name" value="BACK"/>
    <property type="match status" value="1"/>
</dbReference>
<evidence type="ECO:0000259" key="4">
    <source>
        <dbReference type="PROSITE" id="PS50097"/>
    </source>
</evidence>
<keyword evidence="1" id="KW-0880">Kelch repeat</keyword>
<dbReference type="InterPro" id="IPR011705">
    <property type="entry name" value="BACK"/>
</dbReference>
<feature type="compositionally biased region" description="Basic and acidic residues" evidence="3">
    <location>
        <begin position="1"/>
        <end position="12"/>
    </location>
</feature>
<dbReference type="PANTHER" id="PTHR45632:SF27">
    <property type="entry name" value="KELCH-LIKE PROTEIN 9"/>
    <property type="match status" value="1"/>
</dbReference>
<dbReference type="OrthoDB" id="1925334at2759"/>
<evidence type="ECO:0000313" key="6">
    <source>
        <dbReference type="Proteomes" id="UP000001307"/>
    </source>
</evidence>
<keyword evidence="6" id="KW-1185">Reference proteome</keyword>
<dbReference type="PIRSF" id="PIRSF037037">
    <property type="entry name" value="Kelch-like_protein_gigaxonin"/>
    <property type="match status" value="1"/>
</dbReference>
<evidence type="ECO:0000256" key="3">
    <source>
        <dbReference type="SAM" id="MobiDB-lite"/>
    </source>
</evidence>
<dbReference type="SUPFAM" id="SSF117281">
    <property type="entry name" value="Kelch motif"/>
    <property type="match status" value="1"/>
</dbReference>
<keyword evidence="2" id="KW-0677">Repeat</keyword>
<evidence type="ECO:0000313" key="5">
    <source>
        <dbReference type="EMBL" id="CBY20883.1"/>
    </source>
</evidence>
<accession>E4WQE2</accession>
<dbReference type="InterPro" id="IPR015915">
    <property type="entry name" value="Kelch-typ_b-propeller"/>
</dbReference>